<dbReference type="CDD" id="cd03385">
    <property type="entry name" value="PAP2_BcrC_like"/>
    <property type="match status" value="1"/>
</dbReference>
<dbReference type="AlphaFoldDB" id="A0A069PXU6"/>
<dbReference type="InterPro" id="IPR036938">
    <property type="entry name" value="PAP2/HPO_sf"/>
</dbReference>
<dbReference type="STRING" id="60547.GCA_000751215_04048"/>
<dbReference type="Pfam" id="PF01569">
    <property type="entry name" value="PAP2"/>
    <property type="match status" value="1"/>
</dbReference>
<protein>
    <submittedName>
        <fullName evidence="3">Phosphoesterase</fullName>
    </submittedName>
</protein>
<keyword evidence="1" id="KW-1133">Transmembrane helix</keyword>
<accession>A0A069PXU6</accession>
<evidence type="ECO:0000256" key="1">
    <source>
        <dbReference type="SAM" id="Phobius"/>
    </source>
</evidence>
<keyword evidence="4" id="KW-1185">Reference proteome</keyword>
<dbReference type="InterPro" id="IPR000326">
    <property type="entry name" value="PAP2/HPO"/>
</dbReference>
<proteinExistence type="predicted"/>
<evidence type="ECO:0000313" key="4">
    <source>
        <dbReference type="Proteomes" id="UP000027466"/>
    </source>
</evidence>
<feature type="transmembrane region" description="Helical" evidence="1">
    <location>
        <begin position="142"/>
        <end position="163"/>
    </location>
</feature>
<dbReference type="InterPro" id="IPR033879">
    <property type="entry name" value="UPP_Pase"/>
</dbReference>
<evidence type="ECO:0000259" key="2">
    <source>
        <dbReference type="SMART" id="SM00014"/>
    </source>
</evidence>
<feature type="transmembrane region" description="Helical" evidence="1">
    <location>
        <begin position="20"/>
        <end position="44"/>
    </location>
</feature>
<keyword evidence="1" id="KW-0812">Transmembrane</keyword>
<reference evidence="3 4" key="1">
    <citation type="submission" date="2014-03" db="EMBL/GenBank/DDBJ databases">
        <title>Draft Genome Sequences of Four Burkholderia Strains.</title>
        <authorList>
            <person name="Liu X.Y."/>
            <person name="Li C.X."/>
            <person name="Xu J.H."/>
        </authorList>
    </citation>
    <scope>NUCLEOTIDE SEQUENCE [LARGE SCALE GENOMIC DNA]</scope>
    <source>
        <strain evidence="3 4">DSM 50014</strain>
    </source>
</reference>
<name>A0A069PXU6_9BURK</name>
<keyword evidence="1" id="KW-0472">Membrane</keyword>
<comment type="caution">
    <text evidence="3">The sequence shown here is derived from an EMBL/GenBank/DDBJ whole genome shotgun (WGS) entry which is preliminary data.</text>
</comment>
<dbReference type="RefSeq" id="WP_035934574.1">
    <property type="nucleotide sequence ID" value="NZ_CADFFX010000010.1"/>
</dbReference>
<gene>
    <name evidence="3" type="ORF">BG61_11285</name>
</gene>
<organism evidence="3 4">
    <name type="scientific">Caballeronia glathei</name>
    <dbReference type="NCBI Taxonomy" id="60547"/>
    <lineage>
        <taxon>Bacteria</taxon>
        <taxon>Pseudomonadati</taxon>
        <taxon>Pseudomonadota</taxon>
        <taxon>Betaproteobacteria</taxon>
        <taxon>Burkholderiales</taxon>
        <taxon>Burkholderiaceae</taxon>
        <taxon>Caballeronia</taxon>
    </lineage>
</organism>
<dbReference type="GO" id="GO:0050380">
    <property type="term" value="F:undecaprenyl-diphosphatase activity"/>
    <property type="evidence" value="ECO:0007669"/>
    <property type="project" value="InterPro"/>
</dbReference>
<dbReference type="SUPFAM" id="SSF48317">
    <property type="entry name" value="Acid phosphatase/Vanadium-dependent haloperoxidase"/>
    <property type="match status" value="1"/>
</dbReference>
<feature type="transmembrane region" description="Helical" evidence="1">
    <location>
        <begin position="56"/>
        <end position="77"/>
    </location>
</feature>
<feature type="domain" description="Phosphatidic acid phosphatase type 2/haloperoxidase" evidence="2">
    <location>
        <begin position="55"/>
        <end position="165"/>
    </location>
</feature>
<dbReference type="GO" id="GO:0005886">
    <property type="term" value="C:plasma membrane"/>
    <property type="evidence" value="ECO:0007669"/>
    <property type="project" value="InterPro"/>
</dbReference>
<sequence>METLNQSLFLLIDASANPNPAVVMIALLFANYAIWLVPLTLVAGWLRGDDATRPSLIEASASALVALFAAQVIGTLWPHPRPFMIGLGRTLLSHAADASFPSDHLTLLWAVAFSLSMHCATRATGARLALLGVPVAWARVYLGVHFPFDIAGAALVAVVSAFLSARCGTWFAMPVVRAAMAVYRPLFAPLIRRGWVSR</sequence>
<dbReference type="SMART" id="SM00014">
    <property type="entry name" value="acidPPc"/>
    <property type="match status" value="1"/>
</dbReference>
<evidence type="ECO:0000313" key="3">
    <source>
        <dbReference type="EMBL" id="KDR42211.1"/>
    </source>
</evidence>
<dbReference type="EMBL" id="JFHC01000019">
    <property type="protein sequence ID" value="KDR42211.1"/>
    <property type="molecule type" value="Genomic_DNA"/>
</dbReference>
<dbReference type="Gene3D" id="1.20.144.10">
    <property type="entry name" value="Phosphatidic acid phosphatase type 2/haloperoxidase"/>
    <property type="match status" value="1"/>
</dbReference>
<dbReference type="Proteomes" id="UP000027466">
    <property type="component" value="Unassembled WGS sequence"/>
</dbReference>